<dbReference type="Gene3D" id="1.10.10.10">
    <property type="entry name" value="Winged helix-like DNA-binding domain superfamily/Winged helix DNA-binding domain"/>
    <property type="match status" value="1"/>
</dbReference>
<dbReference type="InterPro" id="IPR037171">
    <property type="entry name" value="NagB/RpiA_transferase-like"/>
</dbReference>
<dbReference type="AlphaFoldDB" id="A0A516R5D8"/>
<evidence type="ECO:0000259" key="6">
    <source>
        <dbReference type="PROSITE" id="PS51000"/>
    </source>
</evidence>
<evidence type="ECO:0000313" key="8">
    <source>
        <dbReference type="Proteomes" id="UP000316806"/>
    </source>
</evidence>
<sequence>MTAEERQRQIVRTARRSGSVDVSALATELGVAKETVRRDLRALEDHGLVRRTHGGAYPVESSGFETTLAFRTTMHVPEKRRVAAAAAELLGDAETVFVDEGFTPQLIAEALPKNRELTVITASLATASSLAAADHVTVLLLGGRVRSGTLATVDHWTTRMLAGFVIDLAFIGSNGISREHGLTTPDPAVSEVKAQAMRASRRVVFAGVHTKFGAASFCRFASVGDLEAIVTSTRLPASEAHRYALLGPQVIRV</sequence>
<dbReference type="SUPFAM" id="SSF46785">
    <property type="entry name" value="Winged helix' DNA-binding domain"/>
    <property type="match status" value="1"/>
</dbReference>
<dbReference type="PROSITE" id="PS51000">
    <property type="entry name" value="HTH_DEOR_2"/>
    <property type="match status" value="1"/>
</dbReference>
<evidence type="ECO:0000256" key="4">
    <source>
        <dbReference type="ARBA" id="ARBA00023163"/>
    </source>
</evidence>
<dbReference type="PANTHER" id="PTHR30363:SF4">
    <property type="entry name" value="GLYCEROL-3-PHOSPHATE REGULON REPRESSOR"/>
    <property type="match status" value="1"/>
</dbReference>
<dbReference type="InterPro" id="IPR036390">
    <property type="entry name" value="WH_DNA-bd_sf"/>
</dbReference>
<organism evidence="7 8">
    <name type="scientific">Streptomyces spectabilis</name>
    <dbReference type="NCBI Taxonomy" id="68270"/>
    <lineage>
        <taxon>Bacteria</taxon>
        <taxon>Bacillati</taxon>
        <taxon>Actinomycetota</taxon>
        <taxon>Actinomycetes</taxon>
        <taxon>Kitasatosporales</taxon>
        <taxon>Streptomycetaceae</taxon>
        <taxon>Streptomyces</taxon>
    </lineage>
</organism>
<dbReference type="Proteomes" id="UP000316806">
    <property type="component" value="Chromosome"/>
</dbReference>
<protein>
    <recommendedName>
        <fullName evidence="1">Lactose phosphotransferase system repressor</fullName>
    </recommendedName>
</protein>
<dbReference type="EMBL" id="CP040916">
    <property type="protein sequence ID" value="QDQ10853.1"/>
    <property type="molecule type" value="Genomic_DNA"/>
</dbReference>
<dbReference type="PANTHER" id="PTHR30363">
    <property type="entry name" value="HTH-TYPE TRANSCRIPTIONAL REGULATOR SRLR-RELATED"/>
    <property type="match status" value="1"/>
</dbReference>
<comment type="function">
    <text evidence="5">Repressor of the lactose catabolism operon. Galactose-6-phosphate is the inducer.</text>
</comment>
<dbReference type="PRINTS" id="PR00037">
    <property type="entry name" value="HTHLACR"/>
</dbReference>
<evidence type="ECO:0000256" key="2">
    <source>
        <dbReference type="ARBA" id="ARBA00022491"/>
    </source>
</evidence>
<evidence type="ECO:0000313" key="7">
    <source>
        <dbReference type="EMBL" id="QDQ10853.1"/>
    </source>
</evidence>
<feature type="domain" description="HTH deoR-type" evidence="6">
    <location>
        <begin position="3"/>
        <end position="58"/>
    </location>
</feature>
<name>A0A516R5D8_STRST</name>
<accession>A0A516R5D8</accession>
<keyword evidence="2" id="KW-0678">Repressor</keyword>
<dbReference type="InterPro" id="IPR014036">
    <property type="entry name" value="DeoR-like_C"/>
</dbReference>
<dbReference type="Pfam" id="PF08220">
    <property type="entry name" value="HTH_DeoR"/>
    <property type="match status" value="1"/>
</dbReference>
<reference evidence="7 8" key="1">
    <citation type="journal article" date="2019" name="J. Ind. Microbiol. Biotechnol.">
        <title>The complete genomic sequence of Streptomyces spectabilis NRRL-2792 and identification of secondary metabolite biosynthetic gene clusters.</title>
        <authorList>
            <person name="Sinha A."/>
            <person name="Phillips-Salemka S."/>
            <person name="Niraula T.A."/>
            <person name="Short K.A."/>
            <person name="Niraula N.P."/>
        </authorList>
    </citation>
    <scope>NUCLEOTIDE SEQUENCE [LARGE SCALE GENOMIC DNA]</scope>
    <source>
        <strain evidence="7 8">NRRL 2792</strain>
    </source>
</reference>
<dbReference type="InterPro" id="IPR036388">
    <property type="entry name" value="WH-like_DNA-bd_sf"/>
</dbReference>
<evidence type="ECO:0000256" key="3">
    <source>
        <dbReference type="ARBA" id="ARBA00023015"/>
    </source>
</evidence>
<gene>
    <name evidence="7" type="ORF">FH965_09870</name>
</gene>
<dbReference type="SMART" id="SM01134">
    <property type="entry name" value="DeoRC"/>
    <property type="match status" value="1"/>
</dbReference>
<evidence type="ECO:0000256" key="5">
    <source>
        <dbReference type="ARBA" id="ARBA00024937"/>
    </source>
</evidence>
<proteinExistence type="predicted"/>
<dbReference type="Pfam" id="PF00455">
    <property type="entry name" value="DeoRC"/>
    <property type="match status" value="1"/>
</dbReference>
<keyword evidence="3" id="KW-0805">Transcription regulation</keyword>
<dbReference type="SMART" id="SM00420">
    <property type="entry name" value="HTH_DEOR"/>
    <property type="match status" value="1"/>
</dbReference>
<dbReference type="InterPro" id="IPR001034">
    <property type="entry name" value="DeoR_HTH"/>
</dbReference>
<dbReference type="SUPFAM" id="SSF100950">
    <property type="entry name" value="NagB/RpiA/CoA transferase-like"/>
    <property type="match status" value="1"/>
</dbReference>
<dbReference type="RefSeq" id="WP_144002767.1">
    <property type="nucleotide sequence ID" value="NZ_CP040916.1"/>
</dbReference>
<keyword evidence="4" id="KW-0804">Transcription</keyword>
<dbReference type="GO" id="GO:0003700">
    <property type="term" value="F:DNA-binding transcription factor activity"/>
    <property type="evidence" value="ECO:0007669"/>
    <property type="project" value="InterPro"/>
</dbReference>
<dbReference type="InterPro" id="IPR050313">
    <property type="entry name" value="Carb_Metab_HTH_regulators"/>
</dbReference>
<evidence type="ECO:0000256" key="1">
    <source>
        <dbReference type="ARBA" id="ARBA00021390"/>
    </source>
</evidence>